<dbReference type="VEuPathDB" id="TriTrypDB:TcIL3000_0_35300"/>
<organism evidence="1 2">
    <name type="scientific">Trypanosoma congolense (strain IL3000)</name>
    <dbReference type="NCBI Taxonomy" id="1068625"/>
    <lineage>
        <taxon>Eukaryota</taxon>
        <taxon>Discoba</taxon>
        <taxon>Euglenozoa</taxon>
        <taxon>Kinetoplastea</taxon>
        <taxon>Metakinetoplastina</taxon>
        <taxon>Trypanosomatida</taxon>
        <taxon>Trypanosomatidae</taxon>
        <taxon>Trypanosoma</taxon>
        <taxon>Nannomonas</taxon>
    </lineage>
</organism>
<accession>F9W666</accession>
<keyword evidence="2" id="KW-1185">Reference proteome</keyword>
<name>F9W666_TRYCI</name>
<protein>
    <submittedName>
        <fullName evidence="1">WGS project CAEQ00000000 data, annotated contig 1428</fullName>
    </submittedName>
</protein>
<comment type="caution">
    <text evidence="1">The sequence shown here is derived from an EMBL/GenBank/DDBJ whole genome shotgun (WGS) entry which is preliminary data.</text>
</comment>
<dbReference type="Proteomes" id="UP000000702">
    <property type="component" value="Unassembled WGS sequence"/>
</dbReference>
<dbReference type="EMBL" id="CAEQ01000827">
    <property type="protein sequence ID" value="CCD12670.1"/>
    <property type="molecule type" value="Genomic_DNA"/>
</dbReference>
<proteinExistence type="predicted"/>
<sequence>MNFPFLLWCFSLEYSWRCGVKIYFLRPLQYGRLVWLDGHFDCVARMLYFLQFGIYGMLWGKHFISSLCVLSLPHLHSSVTLNGSAVCRLNYWFQPSFQWSICGISSFFGCLPQYALHVCFLLQLLSFRWRCATAPPRNAVEHFRLQCSQVGRPSYLRSRTPFWRGDRPQFH</sequence>
<gene>
    <name evidence="1" type="ORF">TCIL3000_0_35300</name>
</gene>
<evidence type="ECO:0000313" key="2">
    <source>
        <dbReference type="Proteomes" id="UP000000702"/>
    </source>
</evidence>
<evidence type="ECO:0000313" key="1">
    <source>
        <dbReference type="EMBL" id="CCD12670.1"/>
    </source>
</evidence>
<reference evidence="1 2" key="2">
    <citation type="journal article" date="2012" name="Proc. Natl. Acad. Sci. U.S.A.">
        <title>Antigenic diversity is generated by distinct evolutionary mechanisms in African trypanosome species.</title>
        <authorList>
            <person name="Jackson A.P."/>
            <person name="Berry A."/>
            <person name="Aslett M."/>
            <person name="Allison H.C."/>
            <person name="Burton P."/>
            <person name="Vavrova-Anderson J."/>
            <person name="Brown R."/>
            <person name="Browne H."/>
            <person name="Corton N."/>
            <person name="Hauser H."/>
            <person name="Gamble J."/>
            <person name="Gilderthorp R."/>
            <person name="Marcello L."/>
            <person name="McQuillan J."/>
            <person name="Otto T.D."/>
            <person name="Quail M.A."/>
            <person name="Sanders M.J."/>
            <person name="van Tonder A."/>
            <person name="Ginger M.L."/>
            <person name="Field M.C."/>
            <person name="Barry J.D."/>
            <person name="Hertz-Fowler C."/>
            <person name="Berriman M."/>
        </authorList>
    </citation>
    <scope>NUCLEOTIDE SEQUENCE [LARGE SCALE GENOMIC DNA]</scope>
    <source>
        <strain evidence="1 2">IL3000</strain>
    </source>
</reference>
<dbReference type="AlphaFoldDB" id="F9W666"/>
<reference evidence="2" key="1">
    <citation type="submission" date="2011-07" db="EMBL/GenBank/DDBJ databases">
        <title>Divergent evolution of antigenic variation in African trypanosomes.</title>
        <authorList>
            <person name="Jackson A.P."/>
            <person name="Berry A."/>
            <person name="Allison H.C."/>
            <person name="Burton P."/>
            <person name="Anderson J."/>
            <person name="Aslett M."/>
            <person name="Brown R."/>
            <person name="Corton N."/>
            <person name="Harris D."/>
            <person name="Hauser H."/>
            <person name="Gamble J."/>
            <person name="Gilderthorp R."/>
            <person name="McQuillan J."/>
            <person name="Quail M.A."/>
            <person name="Sanders M."/>
            <person name="Van Tonder A."/>
            <person name="Ginger M.L."/>
            <person name="Donelson J.E."/>
            <person name="Field M.C."/>
            <person name="Barry J.D."/>
            <person name="Berriman M."/>
            <person name="Hertz-Fowler C."/>
        </authorList>
    </citation>
    <scope>NUCLEOTIDE SEQUENCE [LARGE SCALE GENOMIC DNA]</scope>
    <source>
        <strain evidence="2">IL3000</strain>
    </source>
</reference>